<dbReference type="EMBL" id="MJGC01000100">
    <property type="protein sequence ID" value="OEJ73037.1"/>
    <property type="molecule type" value="Genomic_DNA"/>
</dbReference>
<organism evidence="1">
    <name type="scientific">Desertifilum tharense IPPAS B-1220</name>
    <dbReference type="NCBI Taxonomy" id="1781255"/>
    <lineage>
        <taxon>Bacteria</taxon>
        <taxon>Bacillati</taxon>
        <taxon>Cyanobacteriota</taxon>
        <taxon>Cyanophyceae</taxon>
        <taxon>Desertifilales</taxon>
        <taxon>Desertifilaceae</taxon>
        <taxon>Desertifilum</taxon>
    </lineage>
</organism>
<reference evidence="1" key="1">
    <citation type="submission" date="2016-09" db="EMBL/GenBank/DDBJ databases">
        <title>Draft genome of thermotolerant cyanobacterium Desertifilum sp. strain IPPAS B-1220.</title>
        <authorList>
            <person name="Sinetova M.A."/>
            <person name="Bolakhan K."/>
            <person name="Zayadan B.K."/>
            <person name="Mironov K.S."/>
            <person name="Ustinova V."/>
            <person name="Kupriyanova E.V."/>
            <person name="Sidorov R.A."/>
            <person name="Skrypnik A.N."/>
            <person name="Gogoleva N.E."/>
            <person name="Gogolev Y.V."/>
            <person name="Los D.A."/>
        </authorList>
    </citation>
    <scope>NUCLEOTIDE SEQUENCE [LARGE SCALE GENOMIC DNA]</scope>
    <source>
        <strain evidence="1">IPPAS B-1220</strain>
    </source>
</reference>
<evidence type="ECO:0000313" key="1">
    <source>
        <dbReference type="EMBL" id="OEJ73037.1"/>
    </source>
</evidence>
<accession>A0A1E5QEH5</accession>
<comment type="caution">
    <text evidence="1">The sequence shown here is derived from an EMBL/GenBank/DDBJ whole genome shotgun (WGS) entry which is preliminary data.</text>
</comment>
<protein>
    <submittedName>
        <fullName evidence="1">Uncharacterized protein</fullName>
    </submittedName>
</protein>
<proteinExistence type="predicted"/>
<name>A0A1E5QEH5_9CYAN</name>
<dbReference type="AlphaFoldDB" id="A0A1E5QEH5"/>
<gene>
    <name evidence="1" type="ORF">BH720_21855</name>
</gene>
<sequence>MLRYVAKTFIFDNPSIRENPLRSLKGYPSSQEKRRFLGGNGLVILMAEWLQMQDRQSRRHWFKRVGLRKERLQGLEFLPEQLEACWIRYGFGPHGERDLKTLTESLSDRRSRTQHTPTDFCQVRFLVRLDRAIARKNQLEPTHQSLGEKRGNTQPVSIGEPSAAQRVLATLIKWRNTVFIRDFSPLLPLCVP</sequence>